<comment type="similarity">
    <text evidence="2">Belongs to the ABC transporter superfamily.</text>
</comment>
<evidence type="ECO:0000256" key="9">
    <source>
        <dbReference type="ARBA" id="ARBA00023136"/>
    </source>
</evidence>
<dbReference type="PATRIC" id="fig|1679170.3.peg.1730"/>
<name>A0A0K9GS63_9BACI</name>
<accession>A0A0K9GS63</accession>
<dbReference type="FunFam" id="3.40.50.300:FF:000127">
    <property type="entry name" value="Ribose import ATP-binding protein RbsA"/>
    <property type="match status" value="1"/>
</dbReference>
<dbReference type="Proteomes" id="UP000037146">
    <property type="component" value="Unassembled WGS sequence"/>
</dbReference>
<dbReference type="PANTHER" id="PTHR43790:SF4">
    <property type="entry name" value="GUANOSINE IMPORT ATP-BINDING PROTEIN NUPO"/>
    <property type="match status" value="1"/>
</dbReference>
<evidence type="ECO:0000256" key="6">
    <source>
        <dbReference type="ARBA" id="ARBA00022741"/>
    </source>
</evidence>
<dbReference type="GO" id="GO:0005886">
    <property type="term" value="C:plasma membrane"/>
    <property type="evidence" value="ECO:0007669"/>
    <property type="project" value="UniProtKB-SubCell"/>
</dbReference>
<dbReference type="InterPro" id="IPR027417">
    <property type="entry name" value="P-loop_NTPase"/>
</dbReference>
<dbReference type="InterPro" id="IPR003439">
    <property type="entry name" value="ABC_transporter-like_ATP-bd"/>
</dbReference>
<dbReference type="InterPro" id="IPR050107">
    <property type="entry name" value="ABC_carbohydrate_import_ATPase"/>
</dbReference>
<dbReference type="OrthoDB" id="9771863at2"/>
<keyword evidence="7 11" id="KW-0067">ATP-binding</keyword>
<dbReference type="Pfam" id="PF00005">
    <property type="entry name" value="ABC_tran"/>
    <property type="match status" value="2"/>
</dbReference>
<dbReference type="STRING" id="1679170.AC625_08085"/>
<feature type="domain" description="ABC transporter" evidence="10">
    <location>
        <begin position="5"/>
        <end position="240"/>
    </location>
</feature>
<evidence type="ECO:0000313" key="12">
    <source>
        <dbReference type="Proteomes" id="UP000037146"/>
    </source>
</evidence>
<dbReference type="RefSeq" id="WP_049680841.1">
    <property type="nucleotide sequence ID" value="NZ_LFZW01000001.1"/>
</dbReference>
<keyword evidence="5" id="KW-0677">Repeat</keyword>
<evidence type="ECO:0000256" key="4">
    <source>
        <dbReference type="ARBA" id="ARBA00022475"/>
    </source>
</evidence>
<dbReference type="PANTHER" id="PTHR43790">
    <property type="entry name" value="CARBOHYDRATE TRANSPORT ATP-BINDING PROTEIN MG119-RELATED"/>
    <property type="match status" value="1"/>
</dbReference>
<evidence type="ECO:0000256" key="7">
    <source>
        <dbReference type="ARBA" id="ARBA00022840"/>
    </source>
</evidence>
<evidence type="ECO:0000313" key="11">
    <source>
        <dbReference type="EMBL" id="KMY49509.1"/>
    </source>
</evidence>
<dbReference type="InterPro" id="IPR017871">
    <property type="entry name" value="ABC_transporter-like_CS"/>
</dbReference>
<keyword evidence="4" id="KW-1003">Cell membrane</keyword>
<evidence type="ECO:0000259" key="10">
    <source>
        <dbReference type="PROSITE" id="PS50893"/>
    </source>
</evidence>
<dbReference type="SUPFAM" id="SSF52540">
    <property type="entry name" value="P-loop containing nucleoside triphosphate hydrolases"/>
    <property type="match status" value="2"/>
</dbReference>
<dbReference type="SMART" id="SM00382">
    <property type="entry name" value="AAA"/>
    <property type="match status" value="1"/>
</dbReference>
<protein>
    <submittedName>
        <fullName evidence="11">Heme ABC transporter ATP-binding protein</fullName>
    </submittedName>
</protein>
<dbReference type="PROSITE" id="PS00211">
    <property type="entry name" value="ABC_TRANSPORTER_1"/>
    <property type="match status" value="2"/>
</dbReference>
<sequence length="511" mass="56087">MEYVIEMLNIRKEFPGIVANDNVTLQVKKGEIHALLGENGAGKTTLMNVLFGLYQPEKGEIRVNGEPVKITNPNIANDLGIGMVHQHFMLVDPFTVTENIILGKEPSKAGKINLKDASKKVRELSERYHLSVDPDAKIKDISVGMQQRIEILKTLYRGAEILIFDEPTAVLTPQEIKELMMIMKSLVNEGKSIILITHKLKEIMEVCDRVTVMRKGVGIGTVNVSESDPNSLASLMVGRDVVFKTEKKEAAPADVVLDINGLSVKDARGIQAVNHLSLSVRAGEIVGIAGIDGNGQTELIEAITGLKKTISGSIKINGKEIQNLKPRKISESGVGHIPEDRHKHGLVLDYSIGENIVLQTYYQKPLSKSGVLNYSKIYDQARSIISEYDVRTPSEYTPARALSGGNQQKAIIGREVDRNPDLLIAAQPTRGLDVGAIEFIHKRLIEQRDNGKAVLLISFELDEILNVSDRVAVIYEGEIVAIVNPRETTEQELGLMMAGSKRMEAGGKSHG</sequence>
<gene>
    <name evidence="11" type="ORF">AC625_08085</name>
</gene>
<comment type="caution">
    <text evidence="11">The sequence shown here is derived from an EMBL/GenBank/DDBJ whole genome shotgun (WGS) entry which is preliminary data.</text>
</comment>
<keyword evidence="6" id="KW-0547">Nucleotide-binding</keyword>
<dbReference type="InterPro" id="IPR003593">
    <property type="entry name" value="AAA+_ATPase"/>
</dbReference>
<evidence type="ECO:0000256" key="2">
    <source>
        <dbReference type="ARBA" id="ARBA00005417"/>
    </source>
</evidence>
<dbReference type="FunFam" id="3.40.50.300:FF:001390">
    <property type="entry name" value="ABC transporter, ATP-binding protein"/>
    <property type="match status" value="1"/>
</dbReference>
<evidence type="ECO:0000256" key="3">
    <source>
        <dbReference type="ARBA" id="ARBA00022448"/>
    </source>
</evidence>
<dbReference type="CDD" id="cd03216">
    <property type="entry name" value="ABC_Carb_Monos_I"/>
    <property type="match status" value="1"/>
</dbReference>
<evidence type="ECO:0000256" key="1">
    <source>
        <dbReference type="ARBA" id="ARBA00004202"/>
    </source>
</evidence>
<dbReference type="CDD" id="cd03215">
    <property type="entry name" value="ABC_Carb_Monos_II"/>
    <property type="match status" value="1"/>
</dbReference>
<dbReference type="EMBL" id="LFZW01000001">
    <property type="protein sequence ID" value="KMY49509.1"/>
    <property type="molecule type" value="Genomic_DNA"/>
</dbReference>
<proteinExistence type="inferred from homology"/>
<keyword evidence="3" id="KW-0813">Transport</keyword>
<evidence type="ECO:0000256" key="5">
    <source>
        <dbReference type="ARBA" id="ARBA00022737"/>
    </source>
</evidence>
<feature type="domain" description="ABC transporter" evidence="10">
    <location>
        <begin position="257"/>
        <end position="501"/>
    </location>
</feature>
<evidence type="ECO:0000256" key="8">
    <source>
        <dbReference type="ARBA" id="ARBA00022967"/>
    </source>
</evidence>
<dbReference type="PROSITE" id="PS50893">
    <property type="entry name" value="ABC_TRANSPORTER_2"/>
    <property type="match status" value="2"/>
</dbReference>
<dbReference type="GO" id="GO:0005524">
    <property type="term" value="F:ATP binding"/>
    <property type="evidence" value="ECO:0007669"/>
    <property type="project" value="UniProtKB-KW"/>
</dbReference>
<reference evidence="12" key="1">
    <citation type="submission" date="2015-07" db="EMBL/GenBank/DDBJ databases">
        <title>Genome sequencing project for genomic taxonomy and phylogenomics of Bacillus-like bacteria.</title>
        <authorList>
            <person name="Liu B."/>
            <person name="Wang J."/>
            <person name="Zhu Y."/>
            <person name="Liu G."/>
            <person name="Chen Q."/>
            <person name="Chen Z."/>
            <person name="Lan J."/>
            <person name="Che J."/>
            <person name="Ge C."/>
            <person name="Shi H."/>
            <person name="Pan Z."/>
            <person name="Liu X."/>
        </authorList>
    </citation>
    <scope>NUCLEOTIDE SEQUENCE [LARGE SCALE GENOMIC DNA]</scope>
    <source>
        <strain evidence="12">FJAT-27997</strain>
    </source>
</reference>
<dbReference type="Gene3D" id="3.40.50.300">
    <property type="entry name" value="P-loop containing nucleotide triphosphate hydrolases"/>
    <property type="match status" value="2"/>
</dbReference>
<dbReference type="GO" id="GO:0016887">
    <property type="term" value="F:ATP hydrolysis activity"/>
    <property type="evidence" value="ECO:0007669"/>
    <property type="project" value="InterPro"/>
</dbReference>
<keyword evidence="8" id="KW-1278">Translocase</keyword>
<dbReference type="AlphaFoldDB" id="A0A0K9GS63"/>
<keyword evidence="12" id="KW-1185">Reference proteome</keyword>
<comment type="subcellular location">
    <subcellularLocation>
        <location evidence="1">Cell membrane</location>
        <topology evidence="1">Peripheral membrane protein</topology>
    </subcellularLocation>
</comment>
<organism evidence="11 12">
    <name type="scientific">Peribacillus loiseleuriae</name>
    <dbReference type="NCBI Taxonomy" id="1679170"/>
    <lineage>
        <taxon>Bacteria</taxon>
        <taxon>Bacillati</taxon>
        <taxon>Bacillota</taxon>
        <taxon>Bacilli</taxon>
        <taxon>Bacillales</taxon>
        <taxon>Bacillaceae</taxon>
        <taxon>Peribacillus</taxon>
    </lineage>
</organism>
<keyword evidence="9" id="KW-0472">Membrane</keyword>